<dbReference type="Proteomes" id="UP000308054">
    <property type="component" value="Unassembled WGS sequence"/>
</dbReference>
<accession>A0A4S2H392</accession>
<evidence type="ECO:0000313" key="2">
    <source>
        <dbReference type="Proteomes" id="UP000308054"/>
    </source>
</evidence>
<comment type="caution">
    <text evidence="1">The sequence shown here is derived from an EMBL/GenBank/DDBJ whole genome shotgun (WGS) entry which is preliminary data.</text>
</comment>
<dbReference type="EMBL" id="SRXW01000001">
    <property type="protein sequence ID" value="TGY89963.1"/>
    <property type="molecule type" value="Genomic_DNA"/>
</dbReference>
<keyword evidence="2" id="KW-1185">Reference proteome</keyword>
<gene>
    <name evidence="1" type="ORF">E5163_02175</name>
</gene>
<reference evidence="1 2" key="1">
    <citation type="journal article" date="2017" name="Int. J. Syst. Evol. Microbiol.">
        <title>Marinicauda algicola sp. nov., isolated from a marine red alga Rhodosorus marinus.</title>
        <authorList>
            <person name="Jeong S.E."/>
            <person name="Jeon S.H."/>
            <person name="Chun B.H."/>
            <person name="Kim D.W."/>
            <person name="Jeon C.O."/>
        </authorList>
    </citation>
    <scope>NUCLEOTIDE SEQUENCE [LARGE SCALE GENOMIC DNA]</scope>
    <source>
        <strain evidence="1 2">JCM 31718</strain>
    </source>
</reference>
<organism evidence="1 2">
    <name type="scientific">Marinicauda algicola</name>
    <dbReference type="NCBI Taxonomy" id="2029849"/>
    <lineage>
        <taxon>Bacteria</taxon>
        <taxon>Pseudomonadati</taxon>
        <taxon>Pseudomonadota</taxon>
        <taxon>Alphaproteobacteria</taxon>
        <taxon>Maricaulales</taxon>
        <taxon>Maricaulaceae</taxon>
        <taxon>Marinicauda</taxon>
    </lineage>
</organism>
<dbReference type="AlphaFoldDB" id="A0A4S2H392"/>
<name>A0A4S2H392_9PROT</name>
<evidence type="ECO:0000313" key="1">
    <source>
        <dbReference type="EMBL" id="TGY89963.1"/>
    </source>
</evidence>
<dbReference type="RefSeq" id="WP_135994460.1">
    <property type="nucleotide sequence ID" value="NZ_CP071057.1"/>
</dbReference>
<sequence length="136" mass="14050">MDRSRFEAIVAAYGAEPERWPAAERAAAAAFAQAHPEVAGPLLAREQALDRLLDAARQDVPAGLADRMMAHAARPAGPRLPDWAGMAAAVALVAGLGLGWTGSALTGGGDAADEALYLAAFDSLDEDSAWILEGAR</sequence>
<protein>
    <submittedName>
        <fullName evidence="1">Uncharacterized protein</fullName>
    </submittedName>
</protein>
<proteinExistence type="predicted"/>